<reference evidence="5" key="1">
    <citation type="submission" date="2016-10" db="EMBL/GenBank/DDBJ databases">
        <authorList>
            <person name="Varghese N."/>
            <person name="Submissions S."/>
        </authorList>
    </citation>
    <scope>NUCLEOTIDE SEQUENCE [LARGE SCALE GENOMIC DNA]</scope>
    <source>
        <strain evidence="5">CGMCC 1.6963</strain>
    </source>
</reference>
<accession>A0A1H9UU22</accession>
<dbReference type="STRING" id="587636.SAMN05216199_2098"/>
<dbReference type="CDD" id="cd05233">
    <property type="entry name" value="SDR_c"/>
    <property type="match status" value="1"/>
</dbReference>
<protein>
    <submittedName>
        <fullName evidence="4">NADP-dependent 3-hydroxy acid dehydrogenase YdfG</fullName>
    </submittedName>
</protein>
<dbReference type="PROSITE" id="PS00061">
    <property type="entry name" value="ADH_SHORT"/>
    <property type="match status" value="1"/>
</dbReference>
<evidence type="ECO:0000256" key="1">
    <source>
        <dbReference type="ARBA" id="ARBA00006484"/>
    </source>
</evidence>
<organism evidence="4 5">
    <name type="scientific">Pedococcus cremeus</name>
    <dbReference type="NCBI Taxonomy" id="587636"/>
    <lineage>
        <taxon>Bacteria</taxon>
        <taxon>Bacillati</taxon>
        <taxon>Actinomycetota</taxon>
        <taxon>Actinomycetes</taxon>
        <taxon>Micrococcales</taxon>
        <taxon>Intrasporangiaceae</taxon>
        <taxon>Pedococcus</taxon>
    </lineage>
</organism>
<dbReference type="AlphaFoldDB" id="A0A1H9UU22"/>
<dbReference type="RefSeq" id="WP_091757880.1">
    <property type="nucleotide sequence ID" value="NZ_FOHB01000003.1"/>
</dbReference>
<dbReference type="Proteomes" id="UP000199019">
    <property type="component" value="Unassembled WGS sequence"/>
</dbReference>
<dbReference type="Gene3D" id="3.40.50.720">
    <property type="entry name" value="NAD(P)-binding Rossmann-like Domain"/>
    <property type="match status" value="1"/>
</dbReference>
<evidence type="ECO:0000313" key="5">
    <source>
        <dbReference type="Proteomes" id="UP000199019"/>
    </source>
</evidence>
<dbReference type="SUPFAM" id="SSF51735">
    <property type="entry name" value="NAD(P)-binding Rossmann-fold domains"/>
    <property type="match status" value="1"/>
</dbReference>
<evidence type="ECO:0000256" key="3">
    <source>
        <dbReference type="RuleBase" id="RU000363"/>
    </source>
</evidence>
<keyword evidence="5" id="KW-1185">Reference proteome</keyword>
<dbReference type="PRINTS" id="PR00080">
    <property type="entry name" value="SDRFAMILY"/>
</dbReference>
<dbReference type="PANTHER" id="PTHR42879:SF2">
    <property type="entry name" value="3-OXOACYL-[ACYL-CARRIER-PROTEIN] REDUCTASE FABG"/>
    <property type="match status" value="1"/>
</dbReference>
<dbReference type="OrthoDB" id="7064009at2"/>
<dbReference type="InterPro" id="IPR036291">
    <property type="entry name" value="NAD(P)-bd_dom_sf"/>
</dbReference>
<comment type="similarity">
    <text evidence="1 3">Belongs to the short-chain dehydrogenases/reductases (SDR) family.</text>
</comment>
<evidence type="ECO:0000256" key="2">
    <source>
        <dbReference type="ARBA" id="ARBA00023002"/>
    </source>
</evidence>
<dbReference type="InterPro" id="IPR020904">
    <property type="entry name" value="Sc_DH/Rdtase_CS"/>
</dbReference>
<dbReference type="EMBL" id="FOHB01000003">
    <property type="protein sequence ID" value="SES12644.1"/>
    <property type="molecule type" value="Genomic_DNA"/>
</dbReference>
<dbReference type="InterPro" id="IPR002347">
    <property type="entry name" value="SDR_fam"/>
</dbReference>
<keyword evidence="2" id="KW-0560">Oxidoreductase</keyword>
<dbReference type="InterPro" id="IPR050259">
    <property type="entry name" value="SDR"/>
</dbReference>
<dbReference type="GO" id="GO:0016491">
    <property type="term" value="F:oxidoreductase activity"/>
    <property type="evidence" value="ECO:0007669"/>
    <property type="project" value="UniProtKB-KW"/>
</dbReference>
<dbReference type="GO" id="GO:0032787">
    <property type="term" value="P:monocarboxylic acid metabolic process"/>
    <property type="evidence" value="ECO:0007669"/>
    <property type="project" value="UniProtKB-ARBA"/>
</dbReference>
<name>A0A1H9UU22_9MICO</name>
<proteinExistence type="inferred from homology"/>
<dbReference type="PANTHER" id="PTHR42879">
    <property type="entry name" value="3-OXOACYL-(ACYL-CARRIER-PROTEIN) REDUCTASE"/>
    <property type="match status" value="1"/>
</dbReference>
<evidence type="ECO:0000313" key="4">
    <source>
        <dbReference type="EMBL" id="SES12644.1"/>
    </source>
</evidence>
<dbReference type="Pfam" id="PF00106">
    <property type="entry name" value="adh_short"/>
    <property type="match status" value="1"/>
</dbReference>
<dbReference type="PRINTS" id="PR00081">
    <property type="entry name" value="GDHRDH"/>
</dbReference>
<sequence>MSDRLDGRVAIVTGAASGIGRAIALRMAAEGAVVIAADRNVERLEGLKGEDTMPGQVVHVAGDLTTTDGIDAVVMAAGAHGGADILVNNAGVMDWFLPAGDVDDATWETVMAVNVTAPMRLMRAVLPGMLAQGRGAIVNVASVAGITGAAAGLAYTASKHALVGMTRNTAYFYGPQGVRTNVVCPGGVETHIAEGGAVPRLPWTYERLQANFGRAQRTAQPDEIASLVLWLAGDEAVNVNGAVIASDGGWSAA</sequence>
<dbReference type="FunFam" id="3.40.50.720:FF:000084">
    <property type="entry name" value="Short-chain dehydrogenase reductase"/>
    <property type="match status" value="1"/>
</dbReference>
<gene>
    <name evidence="4" type="ORF">SAMN05216199_2098</name>
</gene>